<dbReference type="InterPro" id="IPR024343">
    <property type="entry name" value="VP4_dicistrovir"/>
</dbReference>
<accession>A0A2U8JQA3</accession>
<dbReference type="Pfam" id="PF11492">
    <property type="entry name" value="Dicistro_VP4"/>
    <property type="match status" value="1"/>
</dbReference>
<organism evidence="4">
    <name type="scientific">Robinvale bee virus 8</name>
    <dbReference type="NCBI Taxonomy" id="2201319"/>
    <lineage>
        <taxon>Viruses</taxon>
        <taxon>Riboviria</taxon>
        <taxon>Orthornavirae</taxon>
        <taxon>Pisuviricota</taxon>
        <taxon>Pisoniviricetes</taxon>
        <taxon>Picornavirales</taxon>
    </lineage>
</organism>
<comment type="subcellular location">
    <subcellularLocation>
        <location evidence="1">Virion</location>
    </subcellularLocation>
</comment>
<proteinExistence type="predicted"/>
<dbReference type="InterPro" id="IPR029053">
    <property type="entry name" value="Viral_coat"/>
</dbReference>
<dbReference type="Gene3D" id="2.60.120.20">
    <property type="match status" value="3"/>
</dbReference>
<dbReference type="CDD" id="cd00205">
    <property type="entry name" value="rhv_like"/>
    <property type="match status" value="2"/>
</dbReference>
<dbReference type="EMBL" id="MG995716">
    <property type="protein sequence ID" value="AWK77876.1"/>
    <property type="molecule type" value="Genomic_RNA"/>
</dbReference>
<evidence type="ECO:0000256" key="1">
    <source>
        <dbReference type="ARBA" id="ARBA00004328"/>
    </source>
</evidence>
<evidence type="ECO:0000259" key="3">
    <source>
        <dbReference type="Pfam" id="PF11492"/>
    </source>
</evidence>
<reference evidence="4" key="2">
    <citation type="submission" date="2018-02" db="EMBL/GenBank/DDBJ databases">
        <authorList>
            <person name="Anderson D."/>
            <person name="Durr P."/>
        </authorList>
    </citation>
    <scope>NUCLEOTIDE SEQUENCE</scope>
    <source>
        <strain evidence="4">VN1-22</strain>
    </source>
</reference>
<sequence length="857" mass="92202">MPVETTGAQVIECPQCDHVMIMRDLTTGNMHCCPRARCVLQSEEILLAPTLPEMVMTTEQTTSFIDANPGSSTGSGASPLDYELADAQTAADLSSFLSRPVRIFTGGWGQSDPVGLLGSSLSPWLLFLNNASIKNKLTNYAFIRGNLKLKIVTNASPFLYGSLRATYRPLPGFKPNTATSSFPSRLVPISQMPGVWITPAHSEGAEFTCPFIWPRSFARVGLAADATNLGALDLVIYNTLASANGANSAVTVQIYAWMEDVTLAGPTLAAALQADEYGVGVVSAPASAVAAAASTLSTVPVIGKFAKATEIGASAVSNIAKLFGFTNVPVIEDTRPVRNSPFPQLASAEIGYPHEKLALDAKNELSIDPAIAGLGSEDELAISNFVQRESYLTGFSWSSASGTDTPLFTSVVRPQLTFTVGNTIDFPPAALAAAMFRNWRGDMIFRFRFIATPFHKGRVRISYDPYSSDVQTTGDTGPYVFNRVVDLGAETDVEFRVPYQQALPWCYTDSDSRNQLWSTSASPALVLADTFHNGMLSMKVLTSLTGPTSTASVGVQVFVRGAENLEFSNPSIGRYDLTPYAVQSEEYHESGSAMADVLGAKTDASSHRGLVNFGETISSLRALMRRHVLLDTVVIPTTSSSNGVYYISQTRFPAHYGYDPNGWNVAKGVAAPATNFACNFVNTIPWHLISNCFLAQRGSMNWIFSPSKGSLGIVSRISRYNLTFTGYTNGYNNGANTNANIQEWNYWLRATGSCAGSSLTHTNTTSGHAITAPSYTPFKFQTTSPSATTSPGAPSSAQYDGSVYDTLRIEYPYDSADAPISGVTVERYVGIGTDYTLHFFMNCPTLTYLNPTSMVPV</sequence>
<protein>
    <submittedName>
        <fullName evidence="4">Structural polyprotein</fullName>
    </submittedName>
</protein>
<evidence type="ECO:0000256" key="2">
    <source>
        <dbReference type="ARBA" id="ARBA00022844"/>
    </source>
</evidence>
<keyword evidence="2" id="KW-0946">Virion</keyword>
<dbReference type="InterPro" id="IPR033703">
    <property type="entry name" value="Rhv-like"/>
</dbReference>
<reference evidence="4" key="1">
    <citation type="journal article" date="2018" name="J. Gen. Virol.">
        <title>Metagenomic analysis of Varroa-free Australian honey bees (Apis mellifera) shows a diverse Picornavirales virome.</title>
        <authorList>
            <person name="Roberts J.M."/>
            <person name="Anderson D.L."/>
            <person name="Durr P.A."/>
        </authorList>
    </citation>
    <scope>NUCLEOTIDE SEQUENCE</scope>
    <source>
        <strain evidence="4">VN1-22</strain>
    </source>
</reference>
<evidence type="ECO:0000313" key="4">
    <source>
        <dbReference type="EMBL" id="AWK77876.1"/>
    </source>
</evidence>
<dbReference type="GO" id="GO:0044423">
    <property type="term" value="C:virion component"/>
    <property type="evidence" value="ECO:0007669"/>
    <property type="project" value="UniProtKB-KW"/>
</dbReference>
<name>A0A2U8JQA3_9VIRU</name>
<feature type="domain" description="Capsid protein VP4 dicistrovirus" evidence="3">
    <location>
        <begin position="274"/>
        <end position="325"/>
    </location>
</feature>
<dbReference type="SUPFAM" id="SSF88633">
    <property type="entry name" value="Positive stranded ssRNA viruses"/>
    <property type="match status" value="2"/>
</dbReference>